<dbReference type="PANTHER" id="PTHR43087">
    <property type="entry name" value="LYSINE/ARGININE/ORNITHINE TRANSPORT SYSTEM KINASE"/>
    <property type="match status" value="1"/>
</dbReference>
<dbReference type="Pfam" id="PF03308">
    <property type="entry name" value="MeaB"/>
    <property type="match status" value="1"/>
</dbReference>
<feature type="region of interest" description="Disordered" evidence="6">
    <location>
        <begin position="344"/>
        <end position="365"/>
    </location>
</feature>
<evidence type="ECO:0000256" key="1">
    <source>
        <dbReference type="ARBA" id="ARBA00009625"/>
    </source>
</evidence>
<keyword evidence="3" id="KW-0378">Hydrolase</keyword>
<dbReference type="InterPro" id="IPR005129">
    <property type="entry name" value="GTPase_ArgK"/>
</dbReference>
<evidence type="ECO:0000256" key="5">
    <source>
        <dbReference type="ARBA" id="ARBA00023186"/>
    </source>
</evidence>
<keyword evidence="4" id="KW-0342">GTP-binding</keyword>
<evidence type="ECO:0000313" key="7">
    <source>
        <dbReference type="EMBL" id="UQX89887.1"/>
    </source>
</evidence>
<sequence length="365" mass="37582">MRREPPRASARDDLDTLIDQARQGVPRAVARLLSLVENESGQLREIAAALAPFTGRARVIGLTGAPGVGKSTMTSALVSALRDQRLRVGVLAIDPSSPFSGGALLGDRVRMQEHAVDSGVFVRSLASRGHLGGLSAAVPQALRVLDAAGFDVVLIETVGVGQSEVDVVRLADTTVVMLAPGMGDGIQAAKAGILEIADIFVVNKADRPGADAVSRDLRQLQSYGAGRGDRAASDDRSDGPASLERWTVPVVSTCAETGQGIGDVLAALEAHHRCLTRSGLRARRTRGAAAEIEALALAEVHRRFAAVAGSHAVNALAERVSAGALSPHAAADVLVSALDQHADGSTGLTGSSTGTRAGRDGPQAH</sequence>
<keyword evidence="2" id="KW-0547">Nucleotide-binding</keyword>
<dbReference type="NCBIfam" id="TIGR00750">
    <property type="entry name" value="lao"/>
    <property type="match status" value="1"/>
</dbReference>
<gene>
    <name evidence="7" type="primary">meaB</name>
    <name evidence="7" type="ORF">M6D93_07750</name>
</gene>
<evidence type="ECO:0000313" key="8">
    <source>
        <dbReference type="Proteomes" id="UP001056336"/>
    </source>
</evidence>
<evidence type="ECO:0000256" key="3">
    <source>
        <dbReference type="ARBA" id="ARBA00022801"/>
    </source>
</evidence>
<keyword evidence="8" id="KW-1185">Reference proteome</keyword>
<comment type="similarity">
    <text evidence="1">Belongs to the SIMIBI class G3E GTPase family. ArgK/MeaB subfamily.</text>
</comment>
<protein>
    <submittedName>
        <fullName evidence="7">Methylmalonyl Co-A mutase-associated GTPase MeaB</fullName>
    </submittedName>
</protein>
<evidence type="ECO:0000256" key="4">
    <source>
        <dbReference type="ARBA" id="ARBA00023134"/>
    </source>
</evidence>
<dbReference type="RefSeq" id="WP_249773782.1">
    <property type="nucleotide sequence ID" value="NZ_CP097332.1"/>
</dbReference>
<name>A0ABY4R342_9ACTN</name>
<dbReference type="Gene3D" id="3.40.50.300">
    <property type="entry name" value="P-loop containing nucleotide triphosphate hydrolases"/>
    <property type="match status" value="1"/>
</dbReference>
<dbReference type="EMBL" id="CP097332">
    <property type="protein sequence ID" value="UQX89887.1"/>
    <property type="molecule type" value="Genomic_DNA"/>
</dbReference>
<dbReference type="CDD" id="cd03114">
    <property type="entry name" value="MMAA-like"/>
    <property type="match status" value="1"/>
</dbReference>
<proteinExistence type="inferred from homology"/>
<dbReference type="Proteomes" id="UP001056336">
    <property type="component" value="Chromosome"/>
</dbReference>
<dbReference type="SUPFAM" id="SSF52540">
    <property type="entry name" value="P-loop containing nucleoside triphosphate hydrolases"/>
    <property type="match status" value="1"/>
</dbReference>
<feature type="compositionally biased region" description="Low complexity" evidence="6">
    <location>
        <begin position="344"/>
        <end position="356"/>
    </location>
</feature>
<dbReference type="InterPro" id="IPR027417">
    <property type="entry name" value="P-loop_NTPase"/>
</dbReference>
<evidence type="ECO:0000256" key="2">
    <source>
        <dbReference type="ARBA" id="ARBA00022741"/>
    </source>
</evidence>
<keyword evidence="5" id="KW-0143">Chaperone</keyword>
<reference evidence="7" key="2">
    <citation type="submission" date="2022-05" db="EMBL/GenBank/DDBJ databases">
        <authorList>
            <person name="Kim J.-S."/>
            <person name="Lee K."/>
            <person name="Suh M."/>
            <person name="Eom M."/>
            <person name="Kim J.-S."/>
            <person name="Kim D.-S."/>
            <person name="Ko S.-H."/>
            <person name="Shin Y."/>
            <person name="Lee J.-S."/>
        </authorList>
    </citation>
    <scope>NUCLEOTIDE SEQUENCE</scope>
    <source>
        <strain evidence="7">N237</strain>
    </source>
</reference>
<organism evidence="7 8">
    <name type="scientific">Jatrophihabitans telluris</name>
    <dbReference type="NCBI Taxonomy" id="2038343"/>
    <lineage>
        <taxon>Bacteria</taxon>
        <taxon>Bacillati</taxon>
        <taxon>Actinomycetota</taxon>
        <taxon>Actinomycetes</taxon>
        <taxon>Jatrophihabitantales</taxon>
        <taxon>Jatrophihabitantaceae</taxon>
        <taxon>Jatrophihabitans</taxon>
    </lineage>
</organism>
<reference evidence="7" key="1">
    <citation type="journal article" date="2018" name="Int. J. Syst. Evol. Microbiol.">
        <title>Jatrophihabitans telluris sp. nov., isolated from sediment soil of lava forest wetlands and the emended description of the genus Jatrophihabitans.</title>
        <authorList>
            <person name="Lee K.C."/>
            <person name="Suh M.K."/>
            <person name="Eom M.K."/>
            <person name="Kim K.K."/>
            <person name="Kim J.S."/>
            <person name="Kim D.S."/>
            <person name="Ko S.H."/>
            <person name="Shin Y.K."/>
            <person name="Lee J.S."/>
        </authorList>
    </citation>
    <scope>NUCLEOTIDE SEQUENCE</scope>
    <source>
        <strain evidence="7">N237</strain>
    </source>
</reference>
<evidence type="ECO:0000256" key="6">
    <source>
        <dbReference type="SAM" id="MobiDB-lite"/>
    </source>
</evidence>
<dbReference type="PANTHER" id="PTHR43087:SF1">
    <property type="entry name" value="LAO_AO TRANSPORT SYSTEM ATPASE"/>
    <property type="match status" value="1"/>
</dbReference>
<accession>A0ABY4R342</accession>
<dbReference type="InterPro" id="IPR052040">
    <property type="entry name" value="GTPase/Isobutyryl-CoA_mutase"/>
</dbReference>